<gene>
    <name evidence="1" type="ORF">N026_14715</name>
</gene>
<dbReference type="RefSeq" id="WP_024660237.1">
    <property type="nucleotide sequence ID" value="NZ_CP047267.1"/>
</dbReference>
<accession>A0AAJ4B1Q1</accession>
<dbReference type="Proteomes" id="UP000464688">
    <property type="component" value="Chromosome"/>
</dbReference>
<reference evidence="1 2" key="1">
    <citation type="journal article" date="2014" name="Genome Announc.">
        <title>Draft Genome Sequences of a Phylogenetically Diverse Suite of Pseudomonas syringae Strains from Multiple Source Populations.</title>
        <authorList>
            <person name="Baltrus D.A."/>
            <person name="Yourstone S."/>
            <person name="Lind A."/>
            <person name="Guilbaud C."/>
            <person name="Sands D.C."/>
            <person name="Jones C.D."/>
            <person name="Morris C.E."/>
            <person name="Dangl J.L."/>
        </authorList>
    </citation>
    <scope>NUCLEOTIDE SEQUENCE [LARGE SCALE GENOMIC DNA]</scope>
    <source>
        <strain evidence="1 2">UB303</strain>
    </source>
</reference>
<dbReference type="EMBL" id="CP047267">
    <property type="protein sequence ID" value="QHF08652.1"/>
    <property type="molecule type" value="Genomic_DNA"/>
</dbReference>
<organism evidence="1 2">
    <name type="scientific">Pseudomonas syringae UB303</name>
    <dbReference type="NCBI Taxonomy" id="1357287"/>
    <lineage>
        <taxon>Bacteria</taxon>
        <taxon>Pseudomonadati</taxon>
        <taxon>Pseudomonadota</taxon>
        <taxon>Gammaproteobacteria</taxon>
        <taxon>Pseudomonadales</taxon>
        <taxon>Pseudomonadaceae</taxon>
        <taxon>Pseudomonas</taxon>
        <taxon>Pseudomonas syringae</taxon>
    </lineage>
</organism>
<evidence type="ECO:0000313" key="2">
    <source>
        <dbReference type="Proteomes" id="UP000464688"/>
    </source>
</evidence>
<protein>
    <submittedName>
        <fullName evidence="1">Uncharacterized protein</fullName>
    </submittedName>
</protein>
<proteinExistence type="predicted"/>
<evidence type="ECO:0000313" key="1">
    <source>
        <dbReference type="EMBL" id="QHF08652.1"/>
    </source>
</evidence>
<dbReference type="AlphaFoldDB" id="A0AAJ4B1Q1"/>
<name>A0AAJ4B1Q1_PSESX</name>
<sequence>MYKYLYGKKKYLKDFLKGRQGLRFSDIAHYSIMENKKMRDDELSKDFVYDKNSIVLCLSGIEIGAESMATNPVFTVMPDRCFCLCLSGKKNDPALFSRFKADICLEIDIDKLVEFLTFALGGSNFSDMRVLHGEVTYYPSVISKDTPDIMSALFYKREKYSVEEEYRVAIIIPPNRETFRTAGGETVPIFTNDSKNLRHLFVNGPDYQTNLYSLVSVGYPL</sequence>